<keyword evidence="2" id="KW-1185">Reference proteome</keyword>
<dbReference type="Proteomes" id="UP001151760">
    <property type="component" value="Unassembled WGS sequence"/>
</dbReference>
<evidence type="ECO:0000313" key="2">
    <source>
        <dbReference type="Proteomes" id="UP001151760"/>
    </source>
</evidence>
<proteinExistence type="predicted"/>
<comment type="caution">
    <text evidence="1">The sequence shown here is derived from an EMBL/GenBank/DDBJ whole genome shotgun (WGS) entry which is preliminary data.</text>
</comment>
<dbReference type="Gene3D" id="3.30.730.10">
    <property type="entry name" value="AP2/ERF domain"/>
    <property type="match status" value="1"/>
</dbReference>
<evidence type="ECO:0008006" key="3">
    <source>
        <dbReference type="Google" id="ProtNLM"/>
    </source>
</evidence>
<reference evidence="1" key="1">
    <citation type="journal article" date="2022" name="Int. J. Mol. Sci.">
        <title>Draft Genome of Tanacetum Coccineum: Genomic Comparison of Closely Related Tanacetum-Family Plants.</title>
        <authorList>
            <person name="Yamashiro T."/>
            <person name="Shiraishi A."/>
            <person name="Nakayama K."/>
            <person name="Satake H."/>
        </authorList>
    </citation>
    <scope>NUCLEOTIDE SEQUENCE</scope>
</reference>
<gene>
    <name evidence="1" type="ORF">Tco_1058108</name>
</gene>
<dbReference type="PANTHER" id="PTHR32467:SF108">
    <property type="entry name" value="AP2 DOMAIN TRANSCRIPTION FACTOR"/>
    <property type="match status" value="1"/>
</dbReference>
<protein>
    <recommendedName>
        <fullName evidence="3">AP2/ERF domain-containing protein</fullName>
    </recommendedName>
</protein>
<accession>A0ABQ5H797</accession>
<evidence type="ECO:0000313" key="1">
    <source>
        <dbReference type="EMBL" id="GJT83766.1"/>
    </source>
</evidence>
<dbReference type="PANTHER" id="PTHR32467">
    <property type="entry name" value="AP2-LIKE ETHYLENE-RESPONSIVE TRANSCRIPTION FACTOR"/>
    <property type="match status" value="1"/>
</dbReference>
<organism evidence="1 2">
    <name type="scientific">Tanacetum coccineum</name>
    <dbReference type="NCBI Taxonomy" id="301880"/>
    <lineage>
        <taxon>Eukaryota</taxon>
        <taxon>Viridiplantae</taxon>
        <taxon>Streptophyta</taxon>
        <taxon>Embryophyta</taxon>
        <taxon>Tracheophyta</taxon>
        <taxon>Spermatophyta</taxon>
        <taxon>Magnoliopsida</taxon>
        <taxon>eudicotyledons</taxon>
        <taxon>Gunneridae</taxon>
        <taxon>Pentapetalae</taxon>
        <taxon>asterids</taxon>
        <taxon>campanulids</taxon>
        <taxon>Asterales</taxon>
        <taxon>Asteraceae</taxon>
        <taxon>Asteroideae</taxon>
        <taxon>Anthemideae</taxon>
        <taxon>Anthemidinae</taxon>
        <taxon>Tanacetum</taxon>
    </lineage>
</organism>
<reference evidence="1" key="2">
    <citation type="submission" date="2022-01" db="EMBL/GenBank/DDBJ databases">
        <authorList>
            <person name="Yamashiro T."/>
            <person name="Shiraishi A."/>
            <person name="Satake H."/>
            <person name="Nakayama K."/>
        </authorList>
    </citation>
    <scope>NUCLEOTIDE SEQUENCE</scope>
</reference>
<dbReference type="InterPro" id="IPR036955">
    <property type="entry name" value="AP2/ERF_dom_sf"/>
</dbReference>
<dbReference type="EMBL" id="BQNB010019291">
    <property type="protein sequence ID" value="GJT83766.1"/>
    <property type="molecule type" value="Genomic_DNA"/>
</dbReference>
<name>A0ABQ5H797_9ASTR</name>
<sequence>MVKLICSQIMFHKPYSFNLLAYDRAAIKFWGPDADINFDAKENEEDMKQVESLSKEEFIHILRRKGSGSSRRSSKYRREFRLGHRKKGRFYQYKNKILGFRSVYLGLYDNKVEAAREAATSFEPSTYGASYKNLVGRYEGTIEPSTYGMKHIWGNVKFWLFLII</sequence>